<keyword evidence="3 4" id="KW-0472">Membrane</keyword>
<keyword evidence="4" id="KW-0813">Transport</keyword>
<dbReference type="PANTHER" id="PTHR12483:SF115">
    <property type="entry name" value="COPPER TRANSPORT PROTEIN"/>
    <property type="match status" value="1"/>
</dbReference>
<organism evidence="5 6">
    <name type="scientific">Peltaster fructicola</name>
    <dbReference type="NCBI Taxonomy" id="286661"/>
    <lineage>
        <taxon>Eukaryota</taxon>
        <taxon>Fungi</taxon>
        <taxon>Dikarya</taxon>
        <taxon>Ascomycota</taxon>
        <taxon>Pezizomycotina</taxon>
        <taxon>Dothideomycetes</taxon>
        <taxon>Dothideomycetes incertae sedis</taxon>
        <taxon>Peltaster</taxon>
    </lineage>
</organism>
<dbReference type="EMBL" id="CP051139">
    <property type="protein sequence ID" value="QIW95444.1"/>
    <property type="molecule type" value="Genomic_DNA"/>
</dbReference>
<feature type="transmembrane region" description="Helical" evidence="4">
    <location>
        <begin position="100"/>
        <end position="116"/>
    </location>
</feature>
<evidence type="ECO:0000313" key="5">
    <source>
        <dbReference type="EMBL" id="QIW95444.1"/>
    </source>
</evidence>
<evidence type="ECO:0000256" key="4">
    <source>
        <dbReference type="RuleBase" id="RU367022"/>
    </source>
</evidence>
<name>A0A6H0XLE0_9PEZI</name>
<dbReference type="Pfam" id="PF04145">
    <property type="entry name" value="Ctr"/>
    <property type="match status" value="1"/>
</dbReference>
<dbReference type="InterPro" id="IPR007274">
    <property type="entry name" value="Cop_transporter"/>
</dbReference>
<keyword evidence="2 4" id="KW-1133">Transmembrane helix</keyword>
<comment type="subcellular location">
    <subcellularLocation>
        <location evidence="4">Membrane</location>
        <topology evidence="4">Multi-pass membrane protein</topology>
    </subcellularLocation>
</comment>
<keyword evidence="4" id="KW-0406">Ion transport</keyword>
<evidence type="ECO:0000256" key="2">
    <source>
        <dbReference type="ARBA" id="ARBA00022989"/>
    </source>
</evidence>
<dbReference type="GO" id="GO:0016020">
    <property type="term" value="C:membrane"/>
    <property type="evidence" value="ECO:0007669"/>
    <property type="project" value="UniProtKB-SubCell"/>
</dbReference>
<gene>
    <name evidence="5" type="ORF">AMS68_000962</name>
</gene>
<evidence type="ECO:0000256" key="3">
    <source>
        <dbReference type="ARBA" id="ARBA00023136"/>
    </source>
</evidence>
<dbReference type="OrthoDB" id="161814at2759"/>
<keyword evidence="6" id="KW-1185">Reference proteome</keyword>
<dbReference type="PANTHER" id="PTHR12483">
    <property type="entry name" value="SOLUTE CARRIER FAMILY 31 COPPER TRANSPORTERS"/>
    <property type="match status" value="1"/>
</dbReference>
<sequence length="128" mass="14579">MLFTWDTTNLCIVFRSWHITGTWSLIWSLIAVVLLAAAYEAIREASRRYEERLSVKLEDMPRSVAGAEDAKARIIKAILYGIQVFYSFFIMLVFMTYNGWVMLAVGFGAFLGYLMFGRSSISRSAACH</sequence>
<comment type="similarity">
    <text evidence="4">Belongs to the copper transporter (Ctr) (TC 1.A.56) family. SLC31A subfamily.</text>
</comment>
<reference evidence="5 6" key="1">
    <citation type="journal article" date="2016" name="Sci. Rep.">
        <title>Peltaster fructicola genome reveals evolution from an invasive phytopathogen to an ectophytic parasite.</title>
        <authorList>
            <person name="Xu C."/>
            <person name="Chen H."/>
            <person name="Gleason M.L."/>
            <person name="Xu J.R."/>
            <person name="Liu H."/>
            <person name="Zhang R."/>
            <person name="Sun G."/>
        </authorList>
    </citation>
    <scope>NUCLEOTIDE SEQUENCE [LARGE SCALE GENOMIC DNA]</scope>
    <source>
        <strain evidence="5 6">LNHT1506</strain>
    </source>
</reference>
<evidence type="ECO:0000313" key="6">
    <source>
        <dbReference type="Proteomes" id="UP000503462"/>
    </source>
</evidence>
<dbReference type="Proteomes" id="UP000503462">
    <property type="component" value="Chromosome 1"/>
</dbReference>
<keyword evidence="4" id="KW-0186">Copper</keyword>
<evidence type="ECO:0000256" key="1">
    <source>
        <dbReference type="ARBA" id="ARBA00022692"/>
    </source>
</evidence>
<feature type="transmembrane region" description="Helical" evidence="4">
    <location>
        <begin position="77"/>
        <end position="94"/>
    </location>
</feature>
<dbReference type="GO" id="GO:0005375">
    <property type="term" value="F:copper ion transmembrane transporter activity"/>
    <property type="evidence" value="ECO:0007669"/>
    <property type="project" value="UniProtKB-UniRule"/>
</dbReference>
<dbReference type="AlphaFoldDB" id="A0A6H0XLE0"/>
<keyword evidence="4" id="KW-0187">Copper transport</keyword>
<proteinExistence type="inferred from homology"/>
<protein>
    <recommendedName>
        <fullName evidence="4">Copper transport protein</fullName>
    </recommendedName>
</protein>
<accession>A0A6H0XLE0</accession>
<feature type="transmembrane region" description="Helical" evidence="4">
    <location>
        <begin position="23"/>
        <end position="42"/>
    </location>
</feature>
<keyword evidence="1 4" id="KW-0812">Transmembrane</keyword>